<accession>A0A6N4TJJ8</accession>
<feature type="domain" description="CSD" evidence="1">
    <location>
        <begin position="77"/>
        <end position="141"/>
    </location>
</feature>
<dbReference type="InterPro" id="IPR011129">
    <property type="entry name" value="CSD"/>
</dbReference>
<dbReference type="PANTHER" id="PTHR46565:SF20">
    <property type="entry name" value="COLD SHOCK DOMAIN-CONTAINING PROTEIN 4"/>
    <property type="match status" value="1"/>
</dbReference>
<evidence type="ECO:0000313" key="2">
    <source>
        <dbReference type="EMBL" id="BBK22644.1"/>
    </source>
</evidence>
<sequence length="150" mass="17901">MQVLMKMKDKYCQSHIDIDVVKIENDMFYLGIEYMGEQFSMDKIPLQEIESIEIYNSLMDKNIKQSLQKKMADKQGRIFGTVKWWKEEKGYGFIQGDDNESYFIHYKNIKEKGIKNLYRGQRVNFIPEETDKGLTAIKLHYEKAMNYLED</sequence>
<dbReference type="GO" id="GO:0003676">
    <property type="term" value="F:nucleic acid binding"/>
    <property type="evidence" value="ECO:0007669"/>
    <property type="project" value="InterPro"/>
</dbReference>
<evidence type="ECO:0000259" key="1">
    <source>
        <dbReference type="PROSITE" id="PS51857"/>
    </source>
</evidence>
<dbReference type="Proteomes" id="UP000464754">
    <property type="component" value="Chromosome"/>
</dbReference>
<reference evidence="3" key="1">
    <citation type="submission" date="2019-05" db="EMBL/GenBank/DDBJ databases">
        <title>Complete genome sequencing of Absiella argi strain JCM 30884.</title>
        <authorList>
            <person name="Sakamoto M."/>
            <person name="Murakami T."/>
            <person name="Mori H."/>
        </authorList>
    </citation>
    <scope>NUCLEOTIDE SEQUENCE [LARGE SCALE GENOMIC DNA]</scope>
    <source>
        <strain evidence="3">JCM 30884</strain>
    </source>
</reference>
<dbReference type="Gene3D" id="2.40.50.140">
    <property type="entry name" value="Nucleic acid-binding proteins"/>
    <property type="match status" value="1"/>
</dbReference>
<dbReference type="SMART" id="SM00357">
    <property type="entry name" value="CSP"/>
    <property type="match status" value="1"/>
</dbReference>
<protein>
    <recommendedName>
        <fullName evidence="1">CSD domain-containing protein</fullName>
    </recommendedName>
</protein>
<dbReference type="PRINTS" id="PR00050">
    <property type="entry name" value="COLDSHOCK"/>
</dbReference>
<dbReference type="InterPro" id="IPR002059">
    <property type="entry name" value="CSP_DNA-bd"/>
</dbReference>
<dbReference type="PANTHER" id="PTHR46565">
    <property type="entry name" value="COLD SHOCK DOMAIN PROTEIN 2"/>
    <property type="match status" value="1"/>
</dbReference>
<dbReference type="EMBL" id="AP019695">
    <property type="protein sequence ID" value="BBK22644.1"/>
    <property type="molecule type" value="Genomic_DNA"/>
</dbReference>
<dbReference type="KEGG" id="aarg:Aargi30884_15470"/>
<evidence type="ECO:0000313" key="3">
    <source>
        <dbReference type="Proteomes" id="UP000464754"/>
    </source>
</evidence>
<name>A0A6N4TJJ8_9FIRM</name>
<keyword evidence="3" id="KW-1185">Reference proteome</keyword>
<organism evidence="2 3">
    <name type="scientific">Amedibacterium intestinale</name>
    <dbReference type="NCBI Taxonomy" id="2583452"/>
    <lineage>
        <taxon>Bacteria</taxon>
        <taxon>Bacillati</taxon>
        <taxon>Bacillota</taxon>
        <taxon>Erysipelotrichia</taxon>
        <taxon>Erysipelotrichales</taxon>
        <taxon>Erysipelotrichaceae</taxon>
        <taxon>Amedibacterium</taxon>
    </lineage>
</organism>
<dbReference type="CDD" id="cd04458">
    <property type="entry name" value="CSP_CDS"/>
    <property type="match status" value="1"/>
</dbReference>
<dbReference type="InterPro" id="IPR012340">
    <property type="entry name" value="NA-bd_OB-fold"/>
</dbReference>
<dbReference type="AlphaFoldDB" id="A0A6N4TJJ8"/>
<dbReference type="SUPFAM" id="SSF50249">
    <property type="entry name" value="Nucleic acid-binding proteins"/>
    <property type="match status" value="1"/>
</dbReference>
<dbReference type="PROSITE" id="PS51857">
    <property type="entry name" value="CSD_2"/>
    <property type="match status" value="1"/>
</dbReference>
<gene>
    <name evidence="2" type="ORF">Aargi30884_15470</name>
</gene>
<proteinExistence type="predicted"/>
<dbReference type="Pfam" id="PF00313">
    <property type="entry name" value="CSD"/>
    <property type="match status" value="1"/>
</dbReference>